<protein>
    <recommendedName>
        <fullName evidence="1">DUF1540 domain-containing protein</fullName>
    </recommendedName>
</protein>
<dbReference type="RefSeq" id="WP_081672960.1">
    <property type="nucleotide sequence ID" value="NZ_AULJ01000034.1"/>
</dbReference>
<comment type="caution">
    <text evidence="2">The sequence shown here is derived from an EMBL/GenBank/DDBJ whole genome shotgun (WGS) entry which is preliminary data.</text>
</comment>
<feature type="domain" description="DUF1540" evidence="1">
    <location>
        <begin position="5"/>
        <end position="47"/>
    </location>
</feature>
<evidence type="ECO:0000259" key="1">
    <source>
        <dbReference type="Pfam" id="PF07561"/>
    </source>
</evidence>
<name>A0A0A5GD25_9BACI</name>
<reference evidence="2 3" key="1">
    <citation type="submission" date="2013-08" db="EMBL/GenBank/DDBJ databases">
        <authorList>
            <person name="Huang J."/>
            <person name="Wang G."/>
        </authorList>
    </citation>
    <scope>NUCLEOTIDE SEQUENCE [LARGE SCALE GENOMIC DNA]</scope>
    <source>
        <strain evidence="2 3">BH030004</strain>
    </source>
</reference>
<accession>A0A0A5GD25</accession>
<evidence type="ECO:0000313" key="2">
    <source>
        <dbReference type="EMBL" id="KGX89924.1"/>
    </source>
</evidence>
<dbReference type="eggNOG" id="ENOG5032N7W">
    <property type="taxonomic scope" value="Bacteria"/>
</dbReference>
<proteinExistence type="predicted"/>
<gene>
    <name evidence="2" type="ORF">N783_03515</name>
</gene>
<sequence length="51" mass="5777">MAKDVLCEVNNCKYWGQGNKCHAEEIYVVSHRGDQASKSEETDCKTFVPEV</sequence>
<evidence type="ECO:0000313" key="3">
    <source>
        <dbReference type="Proteomes" id="UP000030403"/>
    </source>
</evidence>
<dbReference type="EMBL" id="AVPF01000011">
    <property type="protein sequence ID" value="KGX89924.1"/>
    <property type="molecule type" value="Genomic_DNA"/>
</dbReference>
<dbReference type="InterPro" id="IPR011437">
    <property type="entry name" value="DUF1540"/>
</dbReference>
<dbReference type="Proteomes" id="UP000030403">
    <property type="component" value="Unassembled WGS sequence"/>
</dbReference>
<keyword evidence="3" id="KW-1185">Reference proteome</keyword>
<organism evidence="2 3">
    <name type="scientific">Pontibacillus marinus BH030004 = DSM 16465</name>
    <dbReference type="NCBI Taxonomy" id="1385511"/>
    <lineage>
        <taxon>Bacteria</taxon>
        <taxon>Bacillati</taxon>
        <taxon>Bacillota</taxon>
        <taxon>Bacilli</taxon>
        <taxon>Bacillales</taxon>
        <taxon>Bacillaceae</taxon>
        <taxon>Pontibacillus</taxon>
    </lineage>
</organism>
<dbReference type="Pfam" id="PF07561">
    <property type="entry name" value="DUF1540"/>
    <property type="match status" value="1"/>
</dbReference>
<dbReference type="OrthoDB" id="1681234at2"/>
<dbReference type="AlphaFoldDB" id="A0A0A5GD25"/>
<dbReference type="STRING" id="1385511.GCA_000425225_02694"/>